<evidence type="ECO:0000256" key="1">
    <source>
        <dbReference type="ARBA" id="ARBA00022737"/>
    </source>
</evidence>
<name>A0A2N8PS49_ENTAV</name>
<reference evidence="3 4" key="1">
    <citation type="submission" date="2018-12" db="EMBL/GenBank/DDBJ databases">
        <title>A novel vanA-carrying plasmid in a clinical isolate of Enterococcus avium.</title>
        <authorList>
            <person name="Bernasconi O.J."/>
            <person name="Luzzaro F."/>
            <person name="Endimiani A."/>
        </authorList>
    </citation>
    <scope>NUCLEOTIDE SEQUENCE [LARGE SCALE GENOMIC DNA]</scope>
    <source>
        <strain evidence="3 4">LC0559/18</strain>
    </source>
</reference>
<dbReference type="Proteomes" id="UP000288388">
    <property type="component" value="Unassembled WGS sequence"/>
</dbReference>
<dbReference type="GO" id="GO:0097367">
    <property type="term" value="F:carbohydrate derivative binding"/>
    <property type="evidence" value="ECO:0007669"/>
    <property type="project" value="InterPro"/>
</dbReference>
<dbReference type="GO" id="GO:0006047">
    <property type="term" value="P:UDP-N-acetylglucosamine metabolic process"/>
    <property type="evidence" value="ECO:0007669"/>
    <property type="project" value="TreeGrafter"/>
</dbReference>
<gene>
    <name evidence="3" type="ORF">EK398_21500</name>
</gene>
<dbReference type="PANTHER" id="PTHR10937">
    <property type="entry name" value="GLUCOSAMINE--FRUCTOSE-6-PHOSPHATE AMINOTRANSFERASE, ISOMERIZING"/>
    <property type="match status" value="1"/>
</dbReference>
<proteinExistence type="predicted"/>
<dbReference type="SUPFAM" id="SSF53697">
    <property type="entry name" value="SIS domain"/>
    <property type="match status" value="1"/>
</dbReference>
<dbReference type="PROSITE" id="PS51464">
    <property type="entry name" value="SIS"/>
    <property type="match status" value="1"/>
</dbReference>
<dbReference type="RefSeq" id="WP_102872907.1">
    <property type="nucleotide sequence ID" value="NZ_JBPFKW010000299.1"/>
</dbReference>
<accession>A0A2N8PS49</accession>
<comment type="caution">
    <text evidence="3">The sequence shown here is derived from an EMBL/GenBank/DDBJ whole genome shotgun (WGS) entry which is preliminary data.</text>
</comment>
<dbReference type="CDD" id="cd05008">
    <property type="entry name" value="SIS_GlmS_GlmD_1"/>
    <property type="match status" value="1"/>
</dbReference>
<keyword evidence="1" id="KW-0677">Repeat</keyword>
<organism evidence="3 4">
    <name type="scientific">Enterococcus avium</name>
    <name type="common">Streptococcus avium</name>
    <dbReference type="NCBI Taxonomy" id="33945"/>
    <lineage>
        <taxon>Bacteria</taxon>
        <taxon>Bacillati</taxon>
        <taxon>Bacillota</taxon>
        <taxon>Bacilli</taxon>
        <taxon>Lactobacillales</taxon>
        <taxon>Enterococcaceae</taxon>
        <taxon>Enterococcus</taxon>
    </lineage>
</organism>
<dbReference type="InterPro" id="IPR035466">
    <property type="entry name" value="GlmS/AgaS_SIS"/>
</dbReference>
<dbReference type="PANTHER" id="PTHR10937:SF17">
    <property type="entry name" value="GLUCOSAMINE-FRUCTOSE-6-PHOSPHATE AMINOTRANSFERASE"/>
    <property type="match status" value="1"/>
</dbReference>
<dbReference type="CDD" id="cd05009">
    <property type="entry name" value="SIS_GlmS_GlmD_2"/>
    <property type="match status" value="1"/>
</dbReference>
<dbReference type="GO" id="GO:0006487">
    <property type="term" value="P:protein N-linked glycosylation"/>
    <property type="evidence" value="ECO:0007669"/>
    <property type="project" value="TreeGrafter"/>
</dbReference>
<evidence type="ECO:0000313" key="4">
    <source>
        <dbReference type="Proteomes" id="UP000288388"/>
    </source>
</evidence>
<dbReference type="AlphaFoldDB" id="A0A2N8PS49"/>
<protein>
    <submittedName>
        <fullName evidence="3">SIS domain-containing protein</fullName>
    </submittedName>
</protein>
<dbReference type="EMBL" id="RYZS01000002">
    <property type="protein sequence ID" value="RVU93033.1"/>
    <property type="molecule type" value="Genomic_DNA"/>
</dbReference>
<dbReference type="InterPro" id="IPR001347">
    <property type="entry name" value="SIS_dom"/>
</dbReference>
<feature type="domain" description="SIS" evidence="2">
    <location>
        <begin position="28"/>
        <end position="173"/>
    </location>
</feature>
<dbReference type="Gene3D" id="3.40.50.10490">
    <property type="entry name" value="Glucose-6-phosphate isomerase like protein, domain 1"/>
    <property type="match status" value="2"/>
</dbReference>
<dbReference type="InterPro" id="IPR046348">
    <property type="entry name" value="SIS_dom_sf"/>
</dbReference>
<evidence type="ECO:0000313" key="3">
    <source>
        <dbReference type="EMBL" id="RVU93033.1"/>
    </source>
</evidence>
<dbReference type="InterPro" id="IPR035490">
    <property type="entry name" value="GlmS/FrlB_SIS"/>
</dbReference>
<dbReference type="GO" id="GO:0004360">
    <property type="term" value="F:glutamine-fructose-6-phosphate transaminase (isomerizing) activity"/>
    <property type="evidence" value="ECO:0007669"/>
    <property type="project" value="TreeGrafter"/>
</dbReference>
<dbReference type="Pfam" id="PF01380">
    <property type="entry name" value="SIS"/>
    <property type="match status" value="1"/>
</dbReference>
<evidence type="ECO:0000259" key="2">
    <source>
        <dbReference type="PROSITE" id="PS51464"/>
    </source>
</evidence>
<sequence length="351" mass="38961">MSTMTMLDYIDQEQETLTKILTEYDFSANTQLAEMNTVTILATGSSYNACLSAKFAFETLADVTITIEEPYNFNHYGRLIKGTDTIIGVSQSGKSASTIDAMKELSGTEIQRIVLTSDVESPIAQVVDKVIDLNMGIETVGFVTKGFSATILQLILLAIKVGVSKKHIDEQKLHALKEELAELITHIPSVITKSNDFFEQHENLLKLGGRFVALGYGPNWGTAKEFETKFTETVRRPSQGFELEAYMHGPYLEADWEHTLFFIETPSVNLERSQALAAYMDSSVGKILRVTTEKASDNDTLGLDVEVSELFSPLVLIIPFQLLAYRTATAKGIDLSKRIFDDFDAVLKSKI</sequence>
<dbReference type="GO" id="GO:0006002">
    <property type="term" value="P:fructose 6-phosphate metabolic process"/>
    <property type="evidence" value="ECO:0007669"/>
    <property type="project" value="TreeGrafter"/>
</dbReference>